<accession>A0ABQ8TJF4</accession>
<comment type="caution">
    <text evidence="4">The sequence shown here is derived from an EMBL/GenBank/DDBJ whole genome shotgun (WGS) entry which is preliminary data.</text>
</comment>
<sequence length="76" mass="8872">MPKVKEKRERKCKSEDMVNAIVAVREKKKGYLAASKRFNVPRSTLFDYVRSKSEPTKAVKSNLDENQYSQLHLKRS</sequence>
<comment type="subcellular location">
    <subcellularLocation>
        <location evidence="1">Nucleus</location>
    </subcellularLocation>
</comment>
<feature type="domain" description="HTH psq-type" evidence="3">
    <location>
        <begin position="15"/>
        <end position="51"/>
    </location>
</feature>
<evidence type="ECO:0000313" key="5">
    <source>
        <dbReference type="Proteomes" id="UP001148838"/>
    </source>
</evidence>
<dbReference type="Gene3D" id="1.10.10.60">
    <property type="entry name" value="Homeodomain-like"/>
    <property type="match status" value="1"/>
</dbReference>
<gene>
    <name evidence="4" type="ORF">ANN_12656</name>
</gene>
<dbReference type="Pfam" id="PF05225">
    <property type="entry name" value="HTH_psq"/>
    <property type="match status" value="1"/>
</dbReference>
<proteinExistence type="predicted"/>
<dbReference type="EMBL" id="JAJSOF020000009">
    <property type="protein sequence ID" value="KAJ4445970.1"/>
    <property type="molecule type" value="Genomic_DNA"/>
</dbReference>
<evidence type="ECO:0000256" key="2">
    <source>
        <dbReference type="SAM" id="MobiDB-lite"/>
    </source>
</evidence>
<dbReference type="Proteomes" id="UP001148838">
    <property type="component" value="Unassembled WGS sequence"/>
</dbReference>
<dbReference type="InterPro" id="IPR007889">
    <property type="entry name" value="HTH_Psq"/>
</dbReference>
<evidence type="ECO:0000256" key="1">
    <source>
        <dbReference type="ARBA" id="ARBA00004123"/>
    </source>
</evidence>
<reference evidence="4 5" key="1">
    <citation type="journal article" date="2022" name="Allergy">
        <title>Genome assembly and annotation of Periplaneta americana reveal a comprehensive cockroach allergen profile.</title>
        <authorList>
            <person name="Wang L."/>
            <person name="Xiong Q."/>
            <person name="Saelim N."/>
            <person name="Wang L."/>
            <person name="Nong W."/>
            <person name="Wan A.T."/>
            <person name="Shi M."/>
            <person name="Liu X."/>
            <person name="Cao Q."/>
            <person name="Hui J.H.L."/>
            <person name="Sookrung N."/>
            <person name="Leung T.F."/>
            <person name="Tungtrongchitr A."/>
            <person name="Tsui S.K.W."/>
        </authorList>
    </citation>
    <scope>NUCLEOTIDE SEQUENCE [LARGE SCALE GENOMIC DNA]</scope>
    <source>
        <strain evidence="4">PWHHKU_190912</strain>
    </source>
</reference>
<keyword evidence="5" id="KW-1185">Reference proteome</keyword>
<evidence type="ECO:0000313" key="4">
    <source>
        <dbReference type="EMBL" id="KAJ4445970.1"/>
    </source>
</evidence>
<organism evidence="4 5">
    <name type="scientific">Periplaneta americana</name>
    <name type="common">American cockroach</name>
    <name type="synonym">Blatta americana</name>
    <dbReference type="NCBI Taxonomy" id="6978"/>
    <lineage>
        <taxon>Eukaryota</taxon>
        <taxon>Metazoa</taxon>
        <taxon>Ecdysozoa</taxon>
        <taxon>Arthropoda</taxon>
        <taxon>Hexapoda</taxon>
        <taxon>Insecta</taxon>
        <taxon>Pterygota</taxon>
        <taxon>Neoptera</taxon>
        <taxon>Polyneoptera</taxon>
        <taxon>Dictyoptera</taxon>
        <taxon>Blattodea</taxon>
        <taxon>Blattoidea</taxon>
        <taxon>Blattidae</taxon>
        <taxon>Blattinae</taxon>
        <taxon>Periplaneta</taxon>
    </lineage>
</organism>
<protein>
    <recommendedName>
        <fullName evidence="3">HTH psq-type domain-containing protein</fullName>
    </recommendedName>
</protein>
<feature type="region of interest" description="Disordered" evidence="2">
    <location>
        <begin position="56"/>
        <end position="76"/>
    </location>
</feature>
<dbReference type="InterPro" id="IPR009057">
    <property type="entry name" value="Homeodomain-like_sf"/>
</dbReference>
<name>A0ABQ8TJF4_PERAM</name>
<dbReference type="SUPFAM" id="SSF46689">
    <property type="entry name" value="Homeodomain-like"/>
    <property type="match status" value="1"/>
</dbReference>
<evidence type="ECO:0000259" key="3">
    <source>
        <dbReference type="Pfam" id="PF05225"/>
    </source>
</evidence>